<name>A0A6S7HJ33_PARCT</name>
<organism evidence="1 2">
    <name type="scientific">Paramuricea clavata</name>
    <name type="common">Red gorgonian</name>
    <name type="synonym">Violescent sea-whip</name>
    <dbReference type="NCBI Taxonomy" id="317549"/>
    <lineage>
        <taxon>Eukaryota</taxon>
        <taxon>Metazoa</taxon>
        <taxon>Cnidaria</taxon>
        <taxon>Anthozoa</taxon>
        <taxon>Octocorallia</taxon>
        <taxon>Malacalcyonacea</taxon>
        <taxon>Plexauridae</taxon>
        <taxon>Paramuricea</taxon>
    </lineage>
</organism>
<gene>
    <name evidence="1" type="ORF">PACLA_8A001715</name>
</gene>
<dbReference type="PROSITE" id="PS00028">
    <property type="entry name" value="ZINC_FINGER_C2H2_1"/>
    <property type="match status" value="1"/>
</dbReference>
<evidence type="ECO:0000313" key="1">
    <source>
        <dbReference type="EMBL" id="CAB4005975.1"/>
    </source>
</evidence>
<sequence length="835" mass="96942">MVYNCNRCDGFTTTQLVRLLSHIGRCHSYEPGFHVLCGIEECTRTYTNYNAFRNHVRKHHSNLLEEAIGIVDIPENRIELDVEEPAELIHEEEFDIEREQGKIRRNNAFCLMQIKEEGKLTQTNLDNVVNRATQVVLNSIDMVKKGVAERLDASGINFDDIPGLKELFEKENQISDPFKDIANFREQVKYYRENFNLVEPHSIVLGQYHVKVRRGSKLKLVMKNEEAYYVPLLESLQELLNNESVLEEIENPHTRNDGLLSDYCDAEAYRTHPLFSRNPKALQLILYFDNVEICNALGSKVIKHKLGAFYYTIANIKPQNRSHQNAIQLLALITSPLLKKYGPDAILDKFMLELHELEKDEGHEFTINGEKQIYQGTVIFFSADNLGAQFIGGYKEGAQAHRKCRDCMGSEEEIQNLFHEKYFEMRTKAGYEEQCRLVQNGEHFSYVYGINRRSPLNESTYYHVVGGLPGDCMHDVLEGVLQYEVKELLLQLIKVKRLFTLEELNRRSACFDFGYYNDTNKPSPIGENKLNSADHSLRLHAVQMWCFARYLPLLIGTLVPENDDHWLLFQKMLRIISIVFSPTISTNQVAYLQVLIDEHHREFKTLYPEKPIIPKMHYMVHMPSTILRLGPLVRSWCMRFEAKHSYFKKLANVIGNFTNVAQTLSYRHQHWMCYKLHTSSANLGTFMEKGVQVGPGKSVLAGDAEYFDLLNQEQPEIHRDTWLTESKWVEINGTKYKVGCFLEVGTHNEEPEYAEVKKILVQRDLTSIRFLTSTCITSCWNDHFQAYEVKKRPQQINFELVKHCQLSYFLPLHMVKPSGHHTMMKCIVPRYEIGK</sequence>
<keyword evidence="2" id="KW-1185">Reference proteome</keyword>
<proteinExistence type="predicted"/>
<dbReference type="PANTHER" id="PTHR31912:SF34">
    <property type="entry name" value="NOTOCHORD-RELATED PROTEIN"/>
    <property type="match status" value="1"/>
</dbReference>
<dbReference type="Proteomes" id="UP001152795">
    <property type="component" value="Unassembled WGS sequence"/>
</dbReference>
<dbReference type="EMBL" id="CACRXK020005375">
    <property type="protein sequence ID" value="CAB4005975.1"/>
    <property type="molecule type" value="Genomic_DNA"/>
</dbReference>
<protein>
    <submittedName>
        <fullName evidence="1">Uncharacterized protein LOC110055849</fullName>
    </submittedName>
</protein>
<dbReference type="PANTHER" id="PTHR31912">
    <property type="entry name" value="IP13529P"/>
    <property type="match status" value="1"/>
</dbReference>
<dbReference type="OrthoDB" id="5979200at2759"/>
<dbReference type="InterPro" id="IPR013087">
    <property type="entry name" value="Znf_C2H2_type"/>
</dbReference>
<dbReference type="SMART" id="SM00355">
    <property type="entry name" value="ZnF_C2H2"/>
    <property type="match status" value="2"/>
</dbReference>
<accession>A0A6S7HJ33</accession>
<dbReference type="AlphaFoldDB" id="A0A6S7HJ33"/>
<reference evidence="1" key="1">
    <citation type="submission" date="2020-04" db="EMBL/GenBank/DDBJ databases">
        <authorList>
            <person name="Alioto T."/>
            <person name="Alioto T."/>
            <person name="Gomez Garrido J."/>
        </authorList>
    </citation>
    <scope>NUCLEOTIDE SEQUENCE</scope>
    <source>
        <strain evidence="1">A484AB</strain>
    </source>
</reference>
<evidence type="ECO:0000313" key="2">
    <source>
        <dbReference type="Proteomes" id="UP001152795"/>
    </source>
</evidence>
<comment type="caution">
    <text evidence="1">The sequence shown here is derived from an EMBL/GenBank/DDBJ whole genome shotgun (WGS) entry which is preliminary data.</text>
</comment>